<sequence length="397" mass="44753">LAATPLHSCLVSLGTPRSMDARAVETSSSLIPSLNTQARREMELWQFFDMNSCDIAEELAHSGTLKTIISVKTVLCVLGLISITLLLKRKGLSWLAHPHTQCMFGVHIFSTYMATVFYLCCFVTDLIRFTMSGDEECAYALPFWFAFTSRLFAVTGTFGQLFSMAAIALERLYASIRPVSYESLNSQLMKSTGSVGVLLLSFGMVFGLCVPGVKWPEFAASFTIRTVENQQRFQWLVNVEVLLELFVLFTFHFSLYLNFRKKISENNDYVTARYQVSSNKKVIVLLLPIFWTHFCCIFVTSFGLVIYPYVTPTDTPVNHGVFLEMVALAPLYAVTMPLIMFISLRDKRPGRSHLDLGQADHFATLETLFDKKEEETGLVKVVHEAITVLEAMFCCKV</sequence>
<evidence type="ECO:0000256" key="3">
    <source>
        <dbReference type="ARBA" id="ARBA00022989"/>
    </source>
</evidence>
<dbReference type="Pfam" id="PF10292">
    <property type="entry name" value="7TM_GPCR_Srab"/>
    <property type="match status" value="1"/>
</dbReference>
<evidence type="ECO:0000256" key="4">
    <source>
        <dbReference type="ARBA" id="ARBA00023136"/>
    </source>
</evidence>
<dbReference type="EMBL" id="BTSX01000004">
    <property type="protein sequence ID" value="GMS96541.1"/>
    <property type="molecule type" value="Genomic_DNA"/>
</dbReference>
<feature type="transmembrane region" description="Helical" evidence="5">
    <location>
        <begin position="151"/>
        <end position="174"/>
    </location>
</feature>
<evidence type="ECO:0008006" key="8">
    <source>
        <dbReference type="Google" id="ProtNLM"/>
    </source>
</evidence>
<protein>
    <recommendedName>
        <fullName evidence="8">G protein-coupled receptor</fullName>
    </recommendedName>
</protein>
<dbReference type="InterPro" id="IPR053286">
    <property type="entry name" value="Nematode_rcpt-like_srab"/>
</dbReference>
<name>A0AAV5TQ97_9BILA</name>
<organism evidence="6 7">
    <name type="scientific">Pristionchus entomophagus</name>
    <dbReference type="NCBI Taxonomy" id="358040"/>
    <lineage>
        <taxon>Eukaryota</taxon>
        <taxon>Metazoa</taxon>
        <taxon>Ecdysozoa</taxon>
        <taxon>Nematoda</taxon>
        <taxon>Chromadorea</taxon>
        <taxon>Rhabditida</taxon>
        <taxon>Rhabditina</taxon>
        <taxon>Diplogasteromorpha</taxon>
        <taxon>Diplogasteroidea</taxon>
        <taxon>Neodiplogasteridae</taxon>
        <taxon>Pristionchus</taxon>
    </lineage>
</organism>
<dbReference type="InterPro" id="IPR019408">
    <property type="entry name" value="7TM_GPCR_serpentine_rcpt_Srab"/>
</dbReference>
<evidence type="ECO:0000313" key="6">
    <source>
        <dbReference type="EMBL" id="GMS96541.1"/>
    </source>
</evidence>
<keyword evidence="3 5" id="KW-1133">Transmembrane helix</keyword>
<feature type="transmembrane region" description="Helical" evidence="5">
    <location>
        <begin position="108"/>
        <end position="131"/>
    </location>
</feature>
<dbReference type="Proteomes" id="UP001432027">
    <property type="component" value="Unassembled WGS sequence"/>
</dbReference>
<keyword evidence="2 5" id="KW-0812">Transmembrane</keyword>
<dbReference type="Gene3D" id="1.20.1070.10">
    <property type="entry name" value="Rhodopsin 7-helix transmembrane proteins"/>
    <property type="match status" value="1"/>
</dbReference>
<accession>A0AAV5TQ97</accession>
<dbReference type="PANTHER" id="PTHR46561">
    <property type="entry name" value="SERPENTINE RECEPTOR, CLASS AB (CLASS A-LIKE)-RELATED"/>
    <property type="match status" value="1"/>
</dbReference>
<comment type="caution">
    <text evidence="6">The sequence shown here is derived from an EMBL/GenBank/DDBJ whole genome shotgun (WGS) entry which is preliminary data.</text>
</comment>
<feature type="non-terminal residue" evidence="6">
    <location>
        <position position="1"/>
    </location>
</feature>
<feature type="transmembrane region" description="Helical" evidence="5">
    <location>
        <begin position="68"/>
        <end position="87"/>
    </location>
</feature>
<evidence type="ECO:0000256" key="5">
    <source>
        <dbReference type="SAM" id="Phobius"/>
    </source>
</evidence>
<keyword evidence="4 5" id="KW-0472">Membrane</keyword>
<dbReference type="SUPFAM" id="SSF81321">
    <property type="entry name" value="Family A G protein-coupled receptor-like"/>
    <property type="match status" value="1"/>
</dbReference>
<dbReference type="GO" id="GO:0016020">
    <property type="term" value="C:membrane"/>
    <property type="evidence" value="ECO:0007669"/>
    <property type="project" value="UniProtKB-SubCell"/>
</dbReference>
<proteinExistence type="predicted"/>
<reference evidence="6" key="1">
    <citation type="submission" date="2023-10" db="EMBL/GenBank/DDBJ databases">
        <title>Genome assembly of Pristionchus species.</title>
        <authorList>
            <person name="Yoshida K."/>
            <person name="Sommer R.J."/>
        </authorList>
    </citation>
    <scope>NUCLEOTIDE SEQUENCE</scope>
    <source>
        <strain evidence="6">RS0144</strain>
    </source>
</reference>
<comment type="subcellular location">
    <subcellularLocation>
        <location evidence="1">Membrane</location>
        <topology evidence="1">Multi-pass membrane protein</topology>
    </subcellularLocation>
</comment>
<dbReference type="PANTHER" id="PTHR46561:SF11">
    <property type="entry name" value="SERPENTINE RECEPTOR CLASS ALPHA_BETA-14"/>
    <property type="match status" value="1"/>
</dbReference>
<evidence type="ECO:0000256" key="1">
    <source>
        <dbReference type="ARBA" id="ARBA00004141"/>
    </source>
</evidence>
<feature type="transmembrane region" description="Helical" evidence="5">
    <location>
        <begin position="233"/>
        <end position="257"/>
    </location>
</feature>
<feature type="transmembrane region" description="Helical" evidence="5">
    <location>
        <begin position="195"/>
        <end position="213"/>
    </location>
</feature>
<evidence type="ECO:0000256" key="2">
    <source>
        <dbReference type="ARBA" id="ARBA00022692"/>
    </source>
</evidence>
<feature type="transmembrane region" description="Helical" evidence="5">
    <location>
        <begin position="282"/>
        <end position="310"/>
    </location>
</feature>
<dbReference type="AlphaFoldDB" id="A0AAV5TQ97"/>
<feature type="transmembrane region" description="Helical" evidence="5">
    <location>
        <begin position="322"/>
        <end position="344"/>
    </location>
</feature>
<evidence type="ECO:0000313" key="7">
    <source>
        <dbReference type="Proteomes" id="UP001432027"/>
    </source>
</evidence>
<gene>
    <name evidence="6" type="ORF">PENTCL1PPCAC_18716</name>
</gene>
<keyword evidence="7" id="KW-1185">Reference proteome</keyword>